<dbReference type="Proteomes" id="UP000031258">
    <property type="component" value="Unassembled WGS sequence"/>
</dbReference>
<comment type="caution">
    <text evidence="1">The sequence shown here is derived from an EMBL/GenBank/DDBJ whole genome shotgun (WGS) entry which is preliminary data.</text>
</comment>
<sequence>MQLLRHTLLFTYDKATRGSEDVPIKIVAEIRWSTVKSSMPFLGWMLANGVDINLRNHKHTSALDLITQVAPKDIKIDERSL</sequence>
<proteinExistence type="predicted"/>
<reference evidence="1 2" key="1">
    <citation type="submission" date="2014-11" db="EMBL/GenBank/DDBJ databases">
        <title>A Rickettsiales Symbiont of Amoebae With Ancient Features.</title>
        <authorList>
            <person name="Schulz F."/>
            <person name="Martijn J."/>
            <person name="Wascher F."/>
            <person name="Kostanjsek R."/>
            <person name="Ettema T.J."/>
            <person name="Horn M."/>
        </authorList>
    </citation>
    <scope>NUCLEOTIDE SEQUENCE [LARGE SCALE GENOMIC DNA]</scope>
    <source>
        <strain evidence="1 2">UWC36</strain>
    </source>
</reference>
<evidence type="ECO:0000313" key="2">
    <source>
        <dbReference type="Proteomes" id="UP000031258"/>
    </source>
</evidence>
<organism evidence="1 2">
    <name type="scientific">Candidatus Jidaibacter acanthamoebae</name>
    <dbReference type="NCBI Taxonomy" id="86105"/>
    <lineage>
        <taxon>Bacteria</taxon>
        <taxon>Pseudomonadati</taxon>
        <taxon>Pseudomonadota</taxon>
        <taxon>Alphaproteobacteria</taxon>
        <taxon>Rickettsiales</taxon>
        <taxon>Candidatus Midichloriaceae</taxon>
        <taxon>Candidatus Jidaibacter</taxon>
    </lineage>
</organism>
<name>A0A0C1QI57_9RICK</name>
<evidence type="ECO:0000313" key="1">
    <source>
        <dbReference type="EMBL" id="KIE05179.1"/>
    </source>
</evidence>
<protein>
    <submittedName>
        <fullName evidence="1">Uncharacterized protein</fullName>
    </submittedName>
</protein>
<keyword evidence="2" id="KW-1185">Reference proteome</keyword>
<dbReference type="AlphaFoldDB" id="A0A0C1QI57"/>
<dbReference type="OrthoDB" id="7163585at2"/>
<gene>
    <name evidence="1" type="ORF">NF27_EM00050</name>
</gene>
<accession>A0A0C1QI57</accession>
<dbReference type="EMBL" id="JSWE01000113">
    <property type="protein sequence ID" value="KIE05179.1"/>
    <property type="molecule type" value="Genomic_DNA"/>
</dbReference>
<dbReference type="RefSeq" id="WP_152606850.1">
    <property type="nucleotide sequence ID" value="NZ_JSWE01000113.1"/>
</dbReference>